<feature type="transmembrane region" description="Helical" evidence="1">
    <location>
        <begin position="117"/>
        <end position="139"/>
    </location>
</feature>
<dbReference type="KEGG" id="pco:PHACADRAFT_206567"/>
<gene>
    <name evidence="2" type="ORF">PHACADRAFT_206567</name>
</gene>
<feature type="transmembrane region" description="Helical" evidence="1">
    <location>
        <begin position="32"/>
        <end position="58"/>
    </location>
</feature>
<dbReference type="InParanoid" id="K5W1F3"/>
<dbReference type="Proteomes" id="UP000008370">
    <property type="component" value="Unassembled WGS sequence"/>
</dbReference>
<protein>
    <submittedName>
        <fullName evidence="2">Uncharacterized protein</fullName>
    </submittedName>
</protein>
<feature type="transmembrane region" description="Helical" evidence="1">
    <location>
        <begin position="6"/>
        <end position="25"/>
    </location>
</feature>
<keyword evidence="1" id="KW-0472">Membrane</keyword>
<keyword evidence="3" id="KW-1185">Reference proteome</keyword>
<reference evidence="2 3" key="1">
    <citation type="journal article" date="2012" name="BMC Genomics">
        <title>Comparative genomics of the white-rot fungi, Phanerochaete carnosa and P. chrysosporium, to elucidate the genetic basis of the distinct wood types they colonize.</title>
        <authorList>
            <person name="Suzuki H."/>
            <person name="MacDonald J."/>
            <person name="Syed K."/>
            <person name="Salamov A."/>
            <person name="Hori C."/>
            <person name="Aerts A."/>
            <person name="Henrissat B."/>
            <person name="Wiebenga A."/>
            <person name="vanKuyk P.A."/>
            <person name="Barry K."/>
            <person name="Lindquist E."/>
            <person name="LaButti K."/>
            <person name="Lapidus A."/>
            <person name="Lucas S."/>
            <person name="Coutinho P."/>
            <person name="Gong Y."/>
            <person name="Samejima M."/>
            <person name="Mahadevan R."/>
            <person name="Abou-Zaid M."/>
            <person name="de Vries R.P."/>
            <person name="Igarashi K."/>
            <person name="Yadav J.S."/>
            <person name="Grigoriev I.V."/>
            <person name="Master E.R."/>
        </authorList>
    </citation>
    <scope>NUCLEOTIDE SEQUENCE [LARGE SCALE GENOMIC DNA]</scope>
    <source>
        <strain evidence="2 3">HHB-10118-sp</strain>
    </source>
</reference>
<evidence type="ECO:0000313" key="3">
    <source>
        <dbReference type="Proteomes" id="UP000008370"/>
    </source>
</evidence>
<proteinExistence type="predicted"/>
<feature type="transmembrane region" description="Helical" evidence="1">
    <location>
        <begin position="78"/>
        <end position="96"/>
    </location>
</feature>
<organism evidence="2 3">
    <name type="scientific">Phanerochaete carnosa (strain HHB-10118-sp)</name>
    <name type="common">White-rot fungus</name>
    <name type="synonym">Peniophora carnosa</name>
    <dbReference type="NCBI Taxonomy" id="650164"/>
    <lineage>
        <taxon>Eukaryota</taxon>
        <taxon>Fungi</taxon>
        <taxon>Dikarya</taxon>
        <taxon>Basidiomycota</taxon>
        <taxon>Agaricomycotina</taxon>
        <taxon>Agaricomycetes</taxon>
        <taxon>Polyporales</taxon>
        <taxon>Phanerochaetaceae</taxon>
        <taxon>Phanerochaete</taxon>
    </lineage>
</organism>
<feature type="transmembrane region" description="Helical" evidence="1">
    <location>
        <begin position="145"/>
        <end position="165"/>
    </location>
</feature>
<dbReference type="EMBL" id="JH930470">
    <property type="protein sequence ID" value="EKM57688.1"/>
    <property type="molecule type" value="Genomic_DNA"/>
</dbReference>
<name>K5W1F3_PHACS</name>
<evidence type="ECO:0000313" key="2">
    <source>
        <dbReference type="EMBL" id="EKM57688.1"/>
    </source>
</evidence>
<evidence type="ECO:0000256" key="1">
    <source>
        <dbReference type="SAM" id="Phobius"/>
    </source>
</evidence>
<keyword evidence="1" id="KW-1133">Transmembrane helix</keyword>
<dbReference type="GeneID" id="18912522"/>
<sequence>MSYRGAFALTGFIEAALFSALRVFAISDRSHVWSFLVFALSTITSVLSLIATIISKSIVAVDEQHAVDPDVIYSQSRIARGSLILADTIVLALTWIKTFGNWRQARSVNVQVSLTTCLLRNGTIYFIAPLVIILIQLLIYASTAVTPPVGAFISSLPLVLINRFMSNLQTAGSEMPGYSVRIADQRQLEQQVNEKSVDAHQWLLRVDIYQKESVALASTSARRRSARISWQSLIHGWNINAVMIDEEKRPSAAFSMQVHAGLATLIAPDTIEAKLINDKLDSFTIQGSAPCR</sequence>
<keyword evidence="1" id="KW-0812">Transmembrane</keyword>
<dbReference type="RefSeq" id="XP_007393034.1">
    <property type="nucleotide sequence ID" value="XM_007392972.1"/>
</dbReference>
<accession>K5W1F3</accession>
<dbReference type="HOGENOM" id="CLU_953475_0_0_1"/>
<dbReference type="AlphaFoldDB" id="K5W1F3"/>